<keyword evidence="2" id="KW-0496">Mitochondrion</keyword>
<dbReference type="GO" id="GO:0045277">
    <property type="term" value="C:respiratory chain complex IV"/>
    <property type="evidence" value="ECO:0007669"/>
    <property type="project" value="InterPro"/>
</dbReference>
<dbReference type="OrthoDB" id="1107506at2759"/>
<keyword evidence="7" id="KW-1185">Reference proteome</keyword>
<dbReference type="GeneTree" id="ENSGT00940000164148"/>
<dbReference type="Pfam" id="PF02297">
    <property type="entry name" value="COX6B"/>
    <property type="match status" value="1"/>
</dbReference>
<dbReference type="Ensembl" id="ENSGALT00010001808.1">
    <property type="protein sequence ID" value="ENSGALP00010001009.1"/>
    <property type="gene ID" value="ENSGALG00010000817.1"/>
</dbReference>
<name>A0A8V0X6I3_CHICK</name>
<dbReference type="AlphaFoldDB" id="A0A8V0X6I3"/>
<sequence>MNALRGVLEPFSGVSNPFRGIMCANSDYKEHFGAISRHFGGDGGPAAIFPQPQSSKPQPRPFRGALYPLHLRDIPRCATSGGVTSGGALRAAAMAEDIRTKLEHYKTAPFDSRFPNQNQTRNCWQNYLDFHRCEKAMAAKGADATPCQWYYRVYKSICPTSWVTTWDEYREEGTFPGKI</sequence>
<gene>
    <name evidence="6" type="primary">LOC121108888</name>
</gene>
<evidence type="ECO:0000256" key="2">
    <source>
        <dbReference type="ARBA" id="ARBA00023128"/>
    </source>
</evidence>
<reference evidence="6" key="2">
    <citation type="submission" date="2025-09" db="UniProtKB">
        <authorList>
            <consortium name="Ensembl"/>
        </authorList>
    </citation>
    <scope>IDENTIFICATION</scope>
    <source>
        <strain evidence="6">broiler</strain>
    </source>
</reference>
<dbReference type="PANTHER" id="PTHR11387">
    <property type="entry name" value="CYTOCHROME C OXIDASE SUBUNIT 6B"/>
    <property type="match status" value="1"/>
</dbReference>
<dbReference type="Proteomes" id="UP000000539">
    <property type="component" value="Unassembled WGS sequence"/>
</dbReference>
<dbReference type="FunFam" id="1.10.10.140:FF:000001">
    <property type="entry name" value="Cytochrome c oxidase subunit 6B1"/>
    <property type="match status" value="1"/>
</dbReference>
<organism evidence="6 7">
    <name type="scientific">Gallus gallus</name>
    <name type="common">Chicken</name>
    <dbReference type="NCBI Taxonomy" id="9031"/>
    <lineage>
        <taxon>Eukaryota</taxon>
        <taxon>Metazoa</taxon>
        <taxon>Chordata</taxon>
        <taxon>Craniata</taxon>
        <taxon>Vertebrata</taxon>
        <taxon>Euteleostomi</taxon>
        <taxon>Archelosauria</taxon>
        <taxon>Archosauria</taxon>
        <taxon>Dinosauria</taxon>
        <taxon>Saurischia</taxon>
        <taxon>Theropoda</taxon>
        <taxon>Coelurosauria</taxon>
        <taxon>Aves</taxon>
        <taxon>Neognathae</taxon>
        <taxon>Galloanserae</taxon>
        <taxon>Galliformes</taxon>
        <taxon>Phasianidae</taxon>
        <taxon>Phasianinae</taxon>
        <taxon>Gallus</taxon>
    </lineage>
</organism>
<accession>A0A8V0X6I3</accession>
<evidence type="ECO:0000256" key="1">
    <source>
        <dbReference type="ARBA" id="ARBA00004173"/>
    </source>
</evidence>
<dbReference type="CDD" id="cd00926">
    <property type="entry name" value="Cyt_c_Oxidase_VIb"/>
    <property type="match status" value="1"/>
</dbReference>
<reference evidence="6" key="1">
    <citation type="submission" date="2025-08" db="UniProtKB">
        <authorList>
            <consortium name="Ensembl"/>
        </authorList>
    </citation>
    <scope>IDENTIFICATION</scope>
    <source>
        <strain evidence="6">broiler</strain>
    </source>
</reference>
<comment type="subcellular location">
    <subcellularLocation>
        <location evidence="1">Mitochondrion</location>
    </subcellularLocation>
</comment>
<dbReference type="PROSITE" id="PS51808">
    <property type="entry name" value="CHCH"/>
    <property type="match status" value="1"/>
</dbReference>
<dbReference type="InterPro" id="IPR048280">
    <property type="entry name" value="COX6B-like"/>
</dbReference>
<dbReference type="InterPro" id="IPR003213">
    <property type="entry name" value="Cyt_c_oxidase_su6B"/>
</dbReference>
<protein>
    <recommendedName>
        <fullName evidence="4">Cytochrome c oxidase subunit 6B1</fullName>
    </recommendedName>
    <alternativeName>
        <fullName evidence="5">Cytochrome c oxidase subunit VIb isoform 1</fullName>
    </alternativeName>
</protein>
<proteinExistence type="predicted"/>
<evidence type="ECO:0000256" key="3">
    <source>
        <dbReference type="ARBA" id="ARBA00023157"/>
    </source>
</evidence>
<dbReference type="Gene3D" id="1.10.10.140">
    <property type="entry name" value="Cytochrome c oxidase, subunit VIb"/>
    <property type="match status" value="1"/>
</dbReference>
<evidence type="ECO:0000256" key="5">
    <source>
        <dbReference type="ARBA" id="ARBA00042114"/>
    </source>
</evidence>
<evidence type="ECO:0000313" key="6">
    <source>
        <dbReference type="Ensembl" id="ENSGALP00010001009.1"/>
    </source>
</evidence>
<evidence type="ECO:0000313" key="7">
    <source>
        <dbReference type="Proteomes" id="UP000000539"/>
    </source>
</evidence>
<evidence type="ECO:0000256" key="4">
    <source>
        <dbReference type="ARBA" id="ARBA00040060"/>
    </source>
</evidence>
<dbReference type="SUPFAM" id="SSF47694">
    <property type="entry name" value="Cytochrome c oxidase subunit h"/>
    <property type="match status" value="1"/>
</dbReference>
<dbReference type="InterPro" id="IPR036549">
    <property type="entry name" value="CX6/COA6-like_sf"/>
</dbReference>
<keyword evidence="3" id="KW-1015">Disulfide bond</keyword>
<dbReference type="GO" id="GO:0005739">
    <property type="term" value="C:mitochondrion"/>
    <property type="evidence" value="ECO:0000318"/>
    <property type="project" value="GO_Central"/>
</dbReference>